<protein>
    <submittedName>
        <fullName evidence="2">Transcriptional regulatory</fullName>
    </submittedName>
</protein>
<evidence type="ECO:0000256" key="1">
    <source>
        <dbReference type="SAM" id="MobiDB-lite"/>
    </source>
</evidence>
<evidence type="ECO:0000313" key="3">
    <source>
        <dbReference type="Proteomes" id="UP000574317"/>
    </source>
</evidence>
<feature type="region of interest" description="Disordered" evidence="1">
    <location>
        <begin position="92"/>
        <end position="118"/>
    </location>
</feature>
<name>A0A8H5IIJ2_9HYPO</name>
<proteinExistence type="predicted"/>
<accession>A0A8H5IIJ2</accession>
<organism evidence="2 3">
    <name type="scientific">Fusarium napiforme</name>
    <dbReference type="NCBI Taxonomy" id="42672"/>
    <lineage>
        <taxon>Eukaryota</taxon>
        <taxon>Fungi</taxon>
        <taxon>Dikarya</taxon>
        <taxon>Ascomycota</taxon>
        <taxon>Pezizomycotina</taxon>
        <taxon>Sordariomycetes</taxon>
        <taxon>Hypocreomycetidae</taxon>
        <taxon>Hypocreales</taxon>
        <taxon>Nectriaceae</taxon>
        <taxon>Fusarium</taxon>
        <taxon>Fusarium fujikuroi species complex</taxon>
    </lineage>
</organism>
<gene>
    <name evidence="2" type="ORF">FNAPI_12152</name>
</gene>
<evidence type="ECO:0000313" key="2">
    <source>
        <dbReference type="EMBL" id="KAF5535141.1"/>
    </source>
</evidence>
<keyword evidence="3" id="KW-1185">Reference proteome</keyword>
<dbReference type="AlphaFoldDB" id="A0A8H5IIJ2"/>
<feature type="compositionally biased region" description="Basic and acidic residues" evidence="1">
    <location>
        <begin position="231"/>
        <end position="240"/>
    </location>
</feature>
<dbReference type="Proteomes" id="UP000574317">
    <property type="component" value="Unassembled WGS sequence"/>
</dbReference>
<feature type="region of interest" description="Disordered" evidence="1">
    <location>
        <begin position="189"/>
        <end position="240"/>
    </location>
</feature>
<sequence length="240" mass="26732">MSPSDIHNWDPVSAAVNQTASATDDARETTPTDDQDGTKKRNTAKDTTAANAETESAERPAKKMKRVLSYQCEEGDPRRQCLAKQLPCQPSALRGAQQARQDLRSGPAEGGQDQVYYPSNDSIDREVLARLEAVERYLRLMRPYTPDLSRPTHDYVSVEDHLKPSAAKLCTCHGRFGVKGTRFQEKGGLELQSTLGMKRKSTSDRVTQHLTPPATEDHDLRAGTSSKYRNQPKDMRTNTD</sequence>
<feature type="region of interest" description="Disordered" evidence="1">
    <location>
        <begin position="1"/>
        <end position="70"/>
    </location>
</feature>
<dbReference type="EMBL" id="JAAOAO010000606">
    <property type="protein sequence ID" value="KAF5535141.1"/>
    <property type="molecule type" value="Genomic_DNA"/>
</dbReference>
<reference evidence="2 3" key="1">
    <citation type="submission" date="2020-05" db="EMBL/GenBank/DDBJ databases">
        <title>Identification and distribution of gene clusters putatively required for synthesis of sphingolipid metabolism inhibitors in phylogenetically diverse species of the filamentous fungus Fusarium.</title>
        <authorList>
            <person name="Kim H.-S."/>
            <person name="Busman M."/>
            <person name="Brown D.W."/>
            <person name="Divon H."/>
            <person name="Uhlig S."/>
            <person name="Proctor R.H."/>
        </authorList>
    </citation>
    <scope>NUCLEOTIDE SEQUENCE [LARGE SCALE GENOMIC DNA]</scope>
    <source>
        <strain evidence="2 3">NRRL 25196</strain>
    </source>
</reference>
<comment type="caution">
    <text evidence="2">The sequence shown here is derived from an EMBL/GenBank/DDBJ whole genome shotgun (WGS) entry which is preliminary data.</text>
</comment>